<evidence type="ECO:0008006" key="3">
    <source>
        <dbReference type="Google" id="ProtNLM"/>
    </source>
</evidence>
<dbReference type="EMBL" id="CP000859">
    <property type="protein sequence ID" value="ABW67103.1"/>
    <property type="molecule type" value="Genomic_DNA"/>
</dbReference>
<keyword evidence="2" id="KW-1185">Reference proteome</keyword>
<protein>
    <recommendedName>
        <fullName evidence="3">Glycosyltransferase</fullName>
    </recommendedName>
</protein>
<organism evidence="1 2">
    <name type="scientific">Desulfosudis oleivorans (strain DSM 6200 / JCM 39069 / Hxd3)</name>
    <name type="common">Desulfococcus oleovorans</name>
    <dbReference type="NCBI Taxonomy" id="96561"/>
    <lineage>
        <taxon>Bacteria</taxon>
        <taxon>Pseudomonadati</taxon>
        <taxon>Thermodesulfobacteriota</taxon>
        <taxon>Desulfobacteria</taxon>
        <taxon>Desulfobacterales</taxon>
        <taxon>Desulfosudaceae</taxon>
        <taxon>Desulfosudis</taxon>
    </lineage>
</organism>
<dbReference type="HOGENOM" id="CLU_551685_0_0_7"/>
<dbReference type="Gene3D" id="3.40.50.2000">
    <property type="entry name" value="Glycogen Phosphorylase B"/>
    <property type="match status" value="1"/>
</dbReference>
<proteinExistence type="predicted"/>
<reference evidence="1 2" key="1">
    <citation type="submission" date="2007-10" db="EMBL/GenBank/DDBJ databases">
        <title>Complete sequence of Desulfococcus oleovorans Hxd3.</title>
        <authorList>
            <consortium name="US DOE Joint Genome Institute"/>
            <person name="Copeland A."/>
            <person name="Lucas S."/>
            <person name="Lapidus A."/>
            <person name="Barry K."/>
            <person name="Glavina del Rio T."/>
            <person name="Dalin E."/>
            <person name="Tice H."/>
            <person name="Pitluck S."/>
            <person name="Kiss H."/>
            <person name="Brettin T."/>
            <person name="Bruce D."/>
            <person name="Detter J.C."/>
            <person name="Han C."/>
            <person name="Schmutz J."/>
            <person name="Larimer F."/>
            <person name="Land M."/>
            <person name="Hauser L."/>
            <person name="Kyrpides N."/>
            <person name="Kim E."/>
            <person name="Wawrik B."/>
            <person name="Richardson P."/>
        </authorList>
    </citation>
    <scope>NUCLEOTIDE SEQUENCE [LARGE SCALE GENOMIC DNA]</scope>
    <source>
        <strain evidence="2">DSM 6200 / JCM 39069 / Hxd3</strain>
    </source>
</reference>
<dbReference type="STRING" id="96561.Dole_1297"/>
<evidence type="ECO:0000313" key="1">
    <source>
        <dbReference type="EMBL" id="ABW67103.1"/>
    </source>
</evidence>
<dbReference type="Proteomes" id="UP000008561">
    <property type="component" value="Chromosome"/>
</dbReference>
<dbReference type="KEGG" id="dol:Dole_1297"/>
<dbReference type="OrthoDB" id="7058953at2"/>
<accession>A8ZY96</accession>
<dbReference type="RefSeq" id="WP_012174720.1">
    <property type="nucleotide sequence ID" value="NC_009943.1"/>
</dbReference>
<name>A8ZY96_DESOH</name>
<dbReference type="AlphaFoldDB" id="A8ZY96"/>
<gene>
    <name evidence="1" type="ordered locus">Dole_1297</name>
</gene>
<dbReference type="eggNOG" id="COG3914">
    <property type="taxonomic scope" value="Bacteria"/>
</dbReference>
<sequence>MKGASKYVSACSLVQYGYELVNAEKLDQSLRLVHDFVERIITEPLCTARVFGSKDLDALCQRIGKASLASVTRQKQGDGVAGRDSVFVYVVTKLENSGGLRQVIEDLIKVRFEARHIILSTELEGRSDVGYLQSGLGRQASVRFEGAPQGSYQQRLAWLQQRLLDIHPQKVFLFNYHQDSVAVAAIQPEMGLTGSFYHHGDHHLCLGVYLDHLEHIDPHPMGYHNCRDVLYIENSYIPLVVEDKGPRPPELPFFYDGRLTTCTAARSNKVDIPYFVRYFEMVPRLLKTTGGRHVHIGRLHPWTLFKIRRGLKRYGIAPDRFVYIPWVPSVWKTLHEYRVDLYVASFPYGGGLTLIEAMGAGVPVALHRHVFSRILSGLDLAYPEAFSWRFPDELLTFCGSVTADTLKEASRLGRRQYERFHRPEMLRRILQGNADDLPAPANLSDRFSPEPLEWASWMEKQVNIKNVLYKAAYRFYRRLRGRWHFM</sequence>
<evidence type="ECO:0000313" key="2">
    <source>
        <dbReference type="Proteomes" id="UP000008561"/>
    </source>
</evidence>